<evidence type="ECO:0008006" key="5">
    <source>
        <dbReference type="Google" id="ProtNLM"/>
    </source>
</evidence>
<protein>
    <recommendedName>
        <fullName evidence="5">AAA+ family ATPase</fullName>
    </recommendedName>
</protein>
<evidence type="ECO:0000313" key="3">
    <source>
        <dbReference type="EMBL" id="SHK01321.1"/>
    </source>
</evidence>
<evidence type="ECO:0000256" key="1">
    <source>
        <dbReference type="SAM" id="MobiDB-lite"/>
    </source>
</evidence>
<keyword evidence="4" id="KW-1185">Reference proteome</keyword>
<feature type="region of interest" description="Disordered" evidence="1">
    <location>
        <begin position="106"/>
        <end position="125"/>
    </location>
</feature>
<evidence type="ECO:0000256" key="2">
    <source>
        <dbReference type="SAM" id="SignalP"/>
    </source>
</evidence>
<feature type="compositionally biased region" description="Acidic residues" evidence="1">
    <location>
        <begin position="115"/>
        <end position="125"/>
    </location>
</feature>
<proteinExistence type="predicted"/>
<dbReference type="AlphaFoldDB" id="A0A1M6P072"/>
<feature type="chain" id="PRO_5012319402" description="AAA+ family ATPase" evidence="2">
    <location>
        <begin position="24"/>
        <end position="125"/>
    </location>
</feature>
<dbReference type="Proteomes" id="UP000183982">
    <property type="component" value="Unassembled WGS sequence"/>
</dbReference>
<evidence type="ECO:0000313" key="4">
    <source>
        <dbReference type="Proteomes" id="UP000183982"/>
    </source>
</evidence>
<reference evidence="4" key="1">
    <citation type="submission" date="2016-11" db="EMBL/GenBank/DDBJ databases">
        <authorList>
            <person name="Varghese N."/>
            <person name="Submissions S."/>
        </authorList>
    </citation>
    <scope>NUCLEOTIDE SEQUENCE [LARGE SCALE GENOMIC DNA]</scope>
    <source>
        <strain evidence="4">DSM 100564</strain>
    </source>
</reference>
<dbReference type="OrthoDB" id="7308154at2"/>
<organism evidence="3 4">
    <name type="scientific">Shimia gijangensis</name>
    <dbReference type="NCBI Taxonomy" id="1470563"/>
    <lineage>
        <taxon>Bacteria</taxon>
        <taxon>Pseudomonadati</taxon>
        <taxon>Pseudomonadota</taxon>
        <taxon>Alphaproteobacteria</taxon>
        <taxon>Rhodobacterales</taxon>
        <taxon>Roseobacteraceae</taxon>
    </lineage>
</organism>
<accession>A0A1M6P072</accession>
<sequence>MKPVSIAPRFVLCLALIASPVVAEDSEDGLSLMEEGAMLFLRGLQKQVEPTLEDLGALAEEVGPALKSFADEMGPALGALLDEVEDWSAYHPPEILDNGDIIIRRKPPEAAPDAAPEDDKEQIDL</sequence>
<name>A0A1M6P072_9RHOB</name>
<feature type="signal peptide" evidence="2">
    <location>
        <begin position="1"/>
        <end position="23"/>
    </location>
</feature>
<keyword evidence="2" id="KW-0732">Signal</keyword>
<dbReference type="EMBL" id="FQZQ01000017">
    <property type="protein sequence ID" value="SHK01321.1"/>
    <property type="molecule type" value="Genomic_DNA"/>
</dbReference>
<gene>
    <name evidence="3" type="ORF">SAMN05444000_11723</name>
</gene>
<dbReference type="STRING" id="1470563.SAMN05444000_11723"/>
<dbReference type="RefSeq" id="WP_073254268.1">
    <property type="nucleotide sequence ID" value="NZ_FQZQ01000017.1"/>
</dbReference>